<evidence type="ECO:0000256" key="5">
    <source>
        <dbReference type="ARBA" id="ARBA00022989"/>
    </source>
</evidence>
<feature type="transmembrane region" description="Helical" evidence="7">
    <location>
        <begin position="75"/>
        <end position="100"/>
    </location>
</feature>
<dbReference type="CDD" id="cd06261">
    <property type="entry name" value="TM_PBP2"/>
    <property type="match status" value="1"/>
</dbReference>
<dbReference type="PROSITE" id="PS50928">
    <property type="entry name" value="ABC_TM1"/>
    <property type="match status" value="1"/>
</dbReference>
<keyword evidence="3" id="KW-1003">Cell membrane</keyword>
<comment type="similarity">
    <text evidence="7">Belongs to the binding-protein-dependent transport system permease family.</text>
</comment>
<dbReference type="OrthoDB" id="9815445at2"/>
<dbReference type="GO" id="GO:0055085">
    <property type="term" value="P:transmembrane transport"/>
    <property type="evidence" value="ECO:0007669"/>
    <property type="project" value="InterPro"/>
</dbReference>
<keyword evidence="10" id="KW-1185">Reference proteome</keyword>
<comment type="subcellular location">
    <subcellularLocation>
        <location evidence="1 7">Cell membrane</location>
        <topology evidence="1 7">Multi-pass membrane protein</topology>
    </subcellularLocation>
</comment>
<feature type="transmembrane region" description="Helical" evidence="7">
    <location>
        <begin position="188"/>
        <end position="209"/>
    </location>
</feature>
<dbReference type="PANTHER" id="PTHR32243">
    <property type="entry name" value="MALTOSE TRANSPORT SYSTEM PERMEASE-RELATED"/>
    <property type="match status" value="1"/>
</dbReference>
<gene>
    <name evidence="9" type="ORF">SAMN05877831_102179</name>
</gene>
<name>A0A285S311_9RHOB</name>
<dbReference type="AlphaFoldDB" id="A0A285S311"/>
<feature type="transmembrane region" description="Helical" evidence="7">
    <location>
        <begin position="141"/>
        <end position="160"/>
    </location>
</feature>
<dbReference type="Pfam" id="PF00528">
    <property type="entry name" value="BPD_transp_1"/>
    <property type="match status" value="1"/>
</dbReference>
<keyword evidence="6 7" id="KW-0472">Membrane</keyword>
<evidence type="ECO:0000256" key="1">
    <source>
        <dbReference type="ARBA" id="ARBA00004651"/>
    </source>
</evidence>
<dbReference type="InterPro" id="IPR050901">
    <property type="entry name" value="BP-dep_ABC_trans_perm"/>
</dbReference>
<keyword evidence="5 7" id="KW-1133">Transmembrane helix</keyword>
<evidence type="ECO:0000256" key="7">
    <source>
        <dbReference type="RuleBase" id="RU363032"/>
    </source>
</evidence>
<feature type="transmembrane region" description="Helical" evidence="7">
    <location>
        <begin position="107"/>
        <end position="129"/>
    </location>
</feature>
<evidence type="ECO:0000256" key="3">
    <source>
        <dbReference type="ARBA" id="ARBA00022475"/>
    </source>
</evidence>
<feature type="domain" description="ABC transmembrane type-1" evidence="8">
    <location>
        <begin position="72"/>
        <end position="262"/>
    </location>
</feature>
<reference evidence="10" key="1">
    <citation type="submission" date="2017-08" db="EMBL/GenBank/DDBJ databases">
        <authorList>
            <person name="Varghese N."/>
            <person name="Submissions S."/>
        </authorList>
    </citation>
    <scope>NUCLEOTIDE SEQUENCE [LARGE SCALE GENOMIC DNA]</scope>
    <source>
        <strain evidence="10">JA276</strain>
    </source>
</reference>
<dbReference type="InterPro" id="IPR000515">
    <property type="entry name" value="MetI-like"/>
</dbReference>
<dbReference type="GO" id="GO:0005886">
    <property type="term" value="C:plasma membrane"/>
    <property type="evidence" value="ECO:0007669"/>
    <property type="project" value="UniProtKB-SubCell"/>
</dbReference>
<feature type="transmembrane region" description="Helical" evidence="7">
    <location>
        <begin position="240"/>
        <end position="261"/>
    </location>
</feature>
<evidence type="ECO:0000256" key="2">
    <source>
        <dbReference type="ARBA" id="ARBA00022448"/>
    </source>
</evidence>
<evidence type="ECO:0000259" key="8">
    <source>
        <dbReference type="PROSITE" id="PS50928"/>
    </source>
</evidence>
<evidence type="ECO:0000256" key="4">
    <source>
        <dbReference type="ARBA" id="ARBA00022692"/>
    </source>
</evidence>
<organism evidence="9 10">
    <name type="scientific">Rhodobacter maris</name>
    <dbReference type="NCBI Taxonomy" id="446682"/>
    <lineage>
        <taxon>Bacteria</taxon>
        <taxon>Pseudomonadati</taxon>
        <taxon>Pseudomonadota</taxon>
        <taxon>Alphaproteobacteria</taxon>
        <taxon>Rhodobacterales</taxon>
        <taxon>Rhodobacter group</taxon>
        <taxon>Rhodobacter</taxon>
    </lineage>
</organism>
<dbReference type="Proteomes" id="UP000219111">
    <property type="component" value="Unassembled WGS sequence"/>
</dbReference>
<keyword evidence="4 7" id="KW-0812">Transmembrane</keyword>
<dbReference type="InterPro" id="IPR035906">
    <property type="entry name" value="MetI-like_sf"/>
</dbReference>
<protein>
    <submittedName>
        <fullName evidence="9">Sorbitol ABC transporter membrane protein /mannitol ABC transporter membrane protein</fullName>
    </submittedName>
</protein>
<proteinExistence type="inferred from homology"/>
<dbReference type="SUPFAM" id="SSF161098">
    <property type="entry name" value="MetI-like"/>
    <property type="match status" value="1"/>
</dbReference>
<keyword evidence="2 7" id="KW-0813">Transport</keyword>
<dbReference type="PANTHER" id="PTHR32243:SF18">
    <property type="entry name" value="INNER MEMBRANE ABC TRANSPORTER PERMEASE PROTEIN YCJP"/>
    <property type="match status" value="1"/>
</dbReference>
<dbReference type="EMBL" id="OBMT01000002">
    <property type="protein sequence ID" value="SOB99479.1"/>
    <property type="molecule type" value="Genomic_DNA"/>
</dbReference>
<evidence type="ECO:0000256" key="6">
    <source>
        <dbReference type="ARBA" id="ARBA00023136"/>
    </source>
</evidence>
<evidence type="ECO:0000313" key="9">
    <source>
        <dbReference type="EMBL" id="SOB99479.1"/>
    </source>
</evidence>
<dbReference type="RefSeq" id="WP_097069059.1">
    <property type="nucleotide sequence ID" value="NZ_OBMT01000002.1"/>
</dbReference>
<accession>A0A285S311</accession>
<dbReference type="Gene3D" id="1.10.3720.10">
    <property type="entry name" value="MetI-like"/>
    <property type="match status" value="1"/>
</dbReference>
<sequence>MSSLSPLLRKAALTLLGWSVGLTLAFPILWTALVSFRSEADALGAPAAVLAAPFTLESYAAITAGTRFTAPFVNSVLIAGGATALALLVALPAAWALALFPGPRTKALLMTILGTRMMPAVGVLVPVYLLFRDLGLLDSRAGLIVVVMLTNLPVAIWMLYGHLREIPGEIFEAARMDGAGPGAELRHVIAPLAAPGIAATALLCLILGWNEAFWTLNLSAAKAAPLSAFIAAQASPEGLFHARLCAAAMLASLPVLGLGWIGQRALVRGLTFGAVK</sequence>
<evidence type="ECO:0000313" key="10">
    <source>
        <dbReference type="Proteomes" id="UP000219111"/>
    </source>
</evidence>